<dbReference type="SUPFAM" id="SSF53822">
    <property type="entry name" value="Periplasmic binding protein-like I"/>
    <property type="match status" value="1"/>
</dbReference>
<dbReference type="AlphaFoldDB" id="A0A2T6AUA4"/>
<dbReference type="Proteomes" id="UP000244069">
    <property type="component" value="Unassembled WGS sequence"/>
</dbReference>
<dbReference type="SMART" id="SM00354">
    <property type="entry name" value="HTH_LACI"/>
    <property type="match status" value="1"/>
</dbReference>
<keyword evidence="7" id="KW-1185">Reference proteome</keyword>
<dbReference type="InterPro" id="IPR000843">
    <property type="entry name" value="HTH_LacI"/>
</dbReference>
<dbReference type="CDD" id="cd01392">
    <property type="entry name" value="HTH_LacI"/>
    <property type="match status" value="1"/>
</dbReference>
<accession>A0A2T6AUA4</accession>
<reference evidence="6 7" key="1">
    <citation type="submission" date="2018-04" db="EMBL/GenBank/DDBJ databases">
        <title>Genomic Encyclopedia of Archaeal and Bacterial Type Strains, Phase II (KMG-II): from individual species to whole genera.</title>
        <authorList>
            <person name="Goeker M."/>
        </authorList>
    </citation>
    <scope>NUCLEOTIDE SEQUENCE [LARGE SCALE GENOMIC DNA]</scope>
    <source>
        <strain evidence="6 7">DSM 29329</strain>
    </source>
</reference>
<organism evidence="6 7">
    <name type="scientific">Allosediminivita pacifica</name>
    <dbReference type="NCBI Taxonomy" id="1267769"/>
    <lineage>
        <taxon>Bacteria</taxon>
        <taxon>Pseudomonadati</taxon>
        <taxon>Pseudomonadota</taxon>
        <taxon>Alphaproteobacteria</taxon>
        <taxon>Rhodobacterales</taxon>
        <taxon>Paracoccaceae</taxon>
        <taxon>Allosediminivita</taxon>
    </lineage>
</organism>
<dbReference type="PROSITE" id="PS50932">
    <property type="entry name" value="HTH_LACI_2"/>
    <property type="match status" value="1"/>
</dbReference>
<dbReference type="InterPro" id="IPR028082">
    <property type="entry name" value="Peripla_BP_I"/>
</dbReference>
<dbReference type="Pfam" id="PF00356">
    <property type="entry name" value="LacI"/>
    <property type="match status" value="1"/>
</dbReference>
<dbReference type="Gene3D" id="3.40.50.2300">
    <property type="match status" value="2"/>
</dbReference>
<dbReference type="CDD" id="cd06284">
    <property type="entry name" value="PBP1_LacI-like"/>
    <property type="match status" value="1"/>
</dbReference>
<keyword evidence="1" id="KW-0678">Repressor</keyword>
<keyword evidence="4" id="KW-0804">Transcription</keyword>
<evidence type="ECO:0000259" key="5">
    <source>
        <dbReference type="PROSITE" id="PS50932"/>
    </source>
</evidence>
<dbReference type="InterPro" id="IPR046335">
    <property type="entry name" value="LacI/GalR-like_sensor"/>
</dbReference>
<evidence type="ECO:0000313" key="7">
    <source>
        <dbReference type="Proteomes" id="UP000244069"/>
    </source>
</evidence>
<dbReference type="GO" id="GO:0003700">
    <property type="term" value="F:DNA-binding transcription factor activity"/>
    <property type="evidence" value="ECO:0007669"/>
    <property type="project" value="TreeGrafter"/>
</dbReference>
<keyword evidence="2" id="KW-0805">Transcription regulation</keyword>
<protein>
    <submittedName>
        <fullName evidence="6">LacI family transcriptional regulator</fullName>
    </submittedName>
</protein>
<dbReference type="PANTHER" id="PTHR30146:SF151">
    <property type="entry name" value="HTH-TYPE TRANSCRIPTIONAL REPRESSOR CYTR"/>
    <property type="match status" value="1"/>
</dbReference>
<evidence type="ECO:0000313" key="6">
    <source>
        <dbReference type="EMBL" id="PTX47401.1"/>
    </source>
</evidence>
<dbReference type="InterPro" id="IPR010982">
    <property type="entry name" value="Lambda_DNA-bd_dom_sf"/>
</dbReference>
<proteinExistence type="predicted"/>
<dbReference type="EMBL" id="QBKN01000012">
    <property type="protein sequence ID" value="PTX47401.1"/>
    <property type="molecule type" value="Genomic_DNA"/>
</dbReference>
<dbReference type="PANTHER" id="PTHR30146">
    <property type="entry name" value="LACI-RELATED TRANSCRIPTIONAL REPRESSOR"/>
    <property type="match status" value="1"/>
</dbReference>
<dbReference type="OrthoDB" id="8433438at2"/>
<sequence length="337" mass="36219">MNEHRTQRTARIKDVARIAGVSTATVSRTLSNPDIVSEGTRRAVLEAIEETGYSVNLSAQNLRRQRTGGILALAPNLANPFFSEILSGISDVLRGAGLNLIVGDTAIGDDARLRLVDYANRSRCDGLIVLDGSLDPEVFMRSQCPPVVQVCEWIQGLAAPKVLADNERGAGLAVDHLVGLGHERIGRLAGPEKNTLTQARDSGFGRALGRHGLVPDVVYRGDFSLASGQRAAEQLLGARNRPTAIFCDNDEMACGMMGALRRAGLQVPEDLSIVGFDDIELSRHLTPALTTVRQPRKALGTRAARTLLQQLDGVDVPNETRVPVSLEVRESTAPPAR</sequence>
<dbReference type="RefSeq" id="WP_107976366.1">
    <property type="nucleotide sequence ID" value="NZ_BMEZ01000014.1"/>
</dbReference>
<gene>
    <name evidence="6" type="ORF">C8N44_11225</name>
</gene>
<comment type="caution">
    <text evidence="6">The sequence shown here is derived from an EMBL/GenBank/DDBJ whole genome shotgun (WGS) entry which is preliminary data.</text>
</comment>
<dbReference type="GO" id="GO:0000976">
    <property type="term" value="F:transcription cis-regulatory region binding"/>
    <property type="evidence" value="ECO:0007669"/>
    <property type="project" value="TreeGrafter"/>
</dbReference>
<evidence type="ECO:0000256" key="2">
    <source>
        <dbReference type="ARBA" id="ARBA00023015"/>
    </source>
</evidence>
<dbReference type="Pfam" id="PF13377">
    <property type="entry name" value="Peripla_BP_3"/>
    <property type="match status" value="1"/>
</dbReference>
<dbReference type="SUPFAM" id="SSF47413">
    <property type="entry name" value="lambda repressor-like DNA-binding domains"/>
    <property type="match status" value="1"/>
</dbReference>
<evidence type="ECO:0000256" key="1">
    <source>
        <dbReference type="ARBA" id="ARBA00022491"/>
    </source>
</evidence>
<feature type="domain" description="HTH lacI-type" evidence="5">
    <location>
        <begin position="10"/>
        <end position="64"/>
    </location>
</feature>
<dbReference type="Gene3D" id="1.10.260.40">
    <property type="entry name" value="lambda repressor-like DNA-binding domains"/>
    <property type="match status" value="1"/>
</dbReference>
<evidence type="ECO:0000256" key="4">
    <source>
        <dbReference type="ARBA" id="ARBA00023163"/>
    </source>
</evidence>
<keyword evidence="3" id="KW-0238">DNA-binding</keyword>
<evidence type="ECO:0000256" key="3">
    <source>
        <dbReference type="ARBA" id="ARBA00023125"/>
    </source>
</evidence>
<name>A0A2T6AUA4_9RHOB</name>